<keyword evidence="3" id="KW-1185">Reference proteome</keyword>
<dbReference type="Proteomes" id="UP001429601">
    <property type="component" value="Unassembled WGS sequence"/>
</dbReference>
<dbReference type="InterPro" id="IPR046289">
    <property type="entry name" value="DUF6326"/>
</dbReference>
<feature type="transmembrane region" description="Helical" evidence="1">
    <location>
        <begin position="56"/>
        <end position="79"/>
    </location>
</feature>
<evidence type="ECO:0000313" key="3">
    <source>
        <dbReference type="Proteomes" id="UP001429601"/>
    </source>
</evidence>
<evidence type="ECO:0000256" key="1">
    <source>
        <dbReference type="SAM" id="Phobius"/>
    </source>
</evidence>
<gene>
    <name evidence="2" type="ORF">HBF26_03105</name>
</gene>
<feature type="transmembrane region" description="Helical" evidence="1">
    <location>
        <begin position="16"/>
        <end position="36"/>
    </location>
</feature>
<protein>
    <recommendedName>
        <fullName evidence="4">DoxX-like protein</fullName>
    </recommendedName>
</protein>
<evidence type="ECO:0000313" key="2">
    <source>
        <dbReference type="EMBL" id="NID03859.1"/>
    </source>
</evidence>
<keyword evidence="1" id="KW-0812">Transmembrane</keyword>
<keyword evidence="1" id="KW-1133">Transmembrane helix</keyword>
<dbReference type="Pfam" id="PF19851">
    <property type="entry name" value="DUF6326"/>
    <property type="match status" value="1"/>
</dbReference>
<accession>A0ABX0PZY9</accession>
<feature type="transmembrane region" description="Helical" evidence="1">
    <location>
        <begin position="86"/>
        <end position="103"/>
    </location>
</feature>
<organism evidence="2 3">
    <name type="scientific">Luteibacter jiangsuensis</name>
    <dbReference type="NCBI Taxonomy" id="637577"/>
    <lineage>
        <taxon>Bacteria</taxon>
        <taxon>Pseudomonadati</taxon>
        <taxon>Pseudomonadota</taxon>
        <taxon>Gammaproteobacteria</taxon>
        <taxon>Lysobacterales</taxon>
        <taxon>Rhodanobacteraceae</taxon>
        <taxon>Luteibacter</taxon>
    </lineage>
</organism>
<dbReference type="EMBL" id="JAAQQR010000001">
    <property type="protein sequence ID" value="NID03859.1"/>
    <property type="molecule type" value="Genomic_DNA"/>
</dbReference>
<proteinExistence type="predicted"/>
<evidence type="ECO:0008006" key="4">
    <source>
        <dbReference type="Google" id="ProtNLM"/>
    </source>
</evidence>
<dbReference type="RefSeq" id="WP_167122921.1">
    <property type="nucleotide sequence ID" value="NZ_JAAQQR010000001.1"/>
</dbReference>
<keyword evidence="1" id="KW-0472">Membrane</keyword>
<sequence length="137" mass="14767">MTMLEDAKVPLRIKLAGLWTSLMFCYVYGDFFGLFAPGRLQDMMAGNFGPLGPTTPGILVGVSVMLAVPALMIAASLILPAAACRWANILAGAVYTIIMLLTMQGALPFYVTLGVIEVLLTAAVVVYAWRWPRARSL</sequence>
<feature type="transmembrane region" description="Helical" evidence="1">
    <location>
        <begin position="109"/>
        <end position="129"/>
    </location>
</feature>
<reference evidence="2 3" key="1">
    <citation type="journal article" date="2011" name="Curr. Microbiol.">
        <title>Luteibacter jiangsuensis sp. nov.: a methamidophos-degrading bacterium isolated from a methamidophos-manufacturing factory.</title>
        <authorList>
            <person name="Wang L."/>
            <person name="Wang G.L."/>
            <person name="Li S.P."/>
            <person name="Jiang J.D."/>
        </authorList>
    </citation>
    <scope>NUCLEOTIDE SEQUENCE [LARGE SCALE GENOMIC DNA]</scope>
    <source>
        <strain evidence="2 3">CGMCC 1.10133</strain>
    </source>
</reference>
<comment type="caution">
    <text evidence="2">The sequence shown here is derived from an EMBL/GenBank/DDBJ whole genome shotgun (WGS) entry which is preliminary data.</text>
</comment>
<name>A0ABX0PZY9_9GAMM</name>